<dbReference type="EMBL" id="OCZC01000075">
    <property type="protein sequence ID" value="SOO25724.1"/>
    <property type="molecule type" value="Genomic_DNA"/>
</dbReference>
<proteinExistence type="predicted"/>
<gene>
    <name evidence="1" type="ORF">XFF6991_480049</name>
</gene>
<sequence>MCGAPVRDSQNAIGAAMAALDSVVEATGPCIASQLPADQPLSASRRHTLTACTCHR</sequence>
<dbReference type="AlphaFoldDB" id="A0A7Z7J4I5"/>
<organism evidence="1 2">
    <name type="scientific">Xanthomonas campestris pv. phaseoli</name>
    <dbReference type="NCBI Taxonomy" id="317013"/>
    <lineage>
        <taxon>Bacteria</taxon>
        <taxon>Pseudomonadati</taxon>
        <taxon>Pseudomonadota</taxon>
        <taxon>Gammaproteobacteria</taxon>
        <taxon>Lysobacterales</taxon>
        <taxon>Lysobacteraceae</taxon>
        <taxon>Xanthomonas</taxon>
    </lineage>
</organism>
<protein>
    <submittedName>
        <fullName evidence="1">Uncharacterized protein</fullName>
    </submittedName>
</protein>
<comment type="caution">
    <text evidence="1">The sequence shown here is derived from an EMBL/GenBank/DDBJ whole genome shotgun (WGS) entry which is preliminary data.</text>
</comment>
<dbReference type="Proteomes" id="UP000234345">
    <property type="component" value="Unassembled WGS sequence"/>
</dbReference>
<accession>A0A7Z7J4I5</accession>
<evidence type="ECO:0000313" key="1">
    <source>
        <dbReference type="EMBL" id="SOO25724.1"/>
    </source>
</evidence>
<reference evidence="1 2" key="1">
    <citation type="submission" date="2017-10" db="EMBL/GenBank/DDBJ databases">
        <authorList>
            <person name="Regsiter A."/>
            <person name="William W."/>
        </authorList>
    </citation>
    <scope>NUCLEOTIDE SEQUENCE [LARGE SCALE GENOMIC DNA]</scope>
    <source>
        <strain evidence="1 2">CFBP6991</strain>
    </source>
</reference>
<name>A0A7Z7J4I5_XANCH</name>
<evidence type="ECO:0000313" key="2">
    <source>
        <dbReference type="Proteomes" id="UP000234345"/>
    </source>
</evidence>